<keyword evidence="1" id="KW-1133">Transmembrane helix</keyword>
<sequence length="134" mass="14805">MPMGRLKARMAYAIVTILLIAAGLATRQWGGYLPEFVAFHGGDAIWAAMIYSGFRFLASHKPLGGALACSMLFCFAIETSQLYQAEWIRAIRETRFGSLVLGSGFLFIDLVRYAAGILLVYGADRVIQRRAGHR</sequence>
<dbReference type="Pfam" id="PF10990">
    <property type="entry name" value="DUF2809"/>
    <property type="match status" value="1"/>
</dbReference>
<reference evidence="2 3" key="1">
    <citation type="submission" date="2018-09" db="EMBL/GenBank/DDBJ databases">
        <title>Paenibacillus aracenensis nov. sp. isolated from a cave in southern Spain.</title>
        <authorList>
            <person name="Jurado V."/>
            <person name="Gutierrez-Patricio S."/>
            <person name="Gonzalez-Pimentel J.L."/>
            <person name="Miller A.Z."/>
            <person name="Laiz L."/>
            <person name="Saiz-Jimenez C."/>
        </authorList>
    </citation>
    <scope>NUCLEOTIDE SEQUENCE [LARGE SCALE GENOMIC DNA]</scope>
    <source>
        <strain evidence="2 3">JCM 19203</strain>
    </source>
</reference>
<gene>
    <name evidence="2" type="ORF">D3P09_10345</name>
</gene>
<evidence type="ECO:0000313" key="3">
    <source>
        <dbReference type="Proteomes" id="UP000267798"/>
    </source>
</evidence>
<accession>A0A3A6PNL8</accession>
<proteinExistence type="predicted"/>
<protein>
    <submittedName>
        <fullName evidence="2">DUF2809 domain-containing protein</fullName>
    </submittedName>
</protein>
<dbReference type="AlphaFoldDB" id="A0A3A6PNL8"/>
<feature type="transmembrane region" description="Helical" evidence="1">
    <location>
        <begin position="65"/>
        <end position="84"/>
    </location>
</feature>
<dbReference type="Proteomes" id="UP000267798">
    <property type="component" value="Unassembled WGS sequence"/>
</dbReference>
<keyword evidence="1" id="KW-0812">Transmembrane</keyword>
<keyword evidence="3" id="KW-1185">Reference proteome</keyword>
<organism evidence="2 3">
    <name type="scientific">Paenibacillus pinisoli</name>
    <dbReference type="NCBI Taxonomy" id="1276110"/>
    <lineage>
        <taxon>Bacteria</taxon>
        <taxon>Bacillati</taxon>
        <taxon>Bacillota</taxon>
        <taxon>Bacilli</taxon>
        <taxon>Bacillales</taxon>
        <taxon>Paenibacillaceae</taxon>
        <taxon>Paenibacillus</taxon>
    </lineage>
</organism>
<dbReference type="EMBL" id="QXQB01000002">
    <property type="protein sequence ID" value="RJX39789.1"/>
    <property type="molecule type" value="Genomic_DNA"/>
</dbReference>
<keyword evidence="1" id="KW-0472">Membrane</keyword>
<feature type="transmembrane region" description="Helical" evidence="1">
    <location>
        <begin position="37"/>
        <end position="58"/>
    </location>
</feature>
<comment type="caution">
    <text evidence="2">The sequence shown here is derived from an EMBL/GenBank/DDBJ whole genome shotgun (WGS) entry which is preliminary data.</text>
</comment>
<name>A0A3A6PNL8_9BACL</name>
<dbReference type="OrthoDB" id="5360192at2"/>
<dbReference type="InterPro" id="IPR021257">
    <property type="entry name" value="DUF2809"/>
</dbReference>
<evidence type="ECO:0000256" key="1">
    <source>
        <dbReference type="SAM" id="Phobius"/>
    </source>
</evidence>
<feature type="transmembrane region" description="Helical" evidence="1">
    <location>
        <begin position="96"/>
        <end position="121"/>
    </location>
</feature>
<evidence type="ECO:0000313" key="2">
    <source>
        <dbReference type="EMBL" id="RJX39789.1"/>
    </source>
</evidence>